<evidence type="ECO:0000256" key="3">
    <source>
        <dbReference type="ARBA" id="ARBA00035643"/>
    </source>
</evidence>
<feature type="region of interest" description="Disordered" evidence="4">
    <location>
        <begin position="136"/>
        <end position="170"/>
    </location>
</feature>
<dbReference type="EMBL" id="JAVDYG010000001">
    <property type="protein sequence ID" value="MDR7360725.1"/>
    <property type="molecule type" value="Genomic_DNA"/>
</dbReference>
<dbReference type="PANTHER" id="PTHR36852:SF1">
    <property type="entry name" value="PROTEIN GVPL 2"/>
    <property type="match status" value="1"/>
</dbReference>
<dbReference type="Pfam" id="PF06386">
    <property type="entry name" value="GvpL_GvpF"/>
    <property type="match status" value="1"/>
</dbReference>
<dbReference type="RefSeq" id="WP_310297597.1">
    <property type="nucleotide sequence ID" value="NZ_BAAAPS010000011.1"/>
</dbReference>
<protein>
    <recommendedName>
        <fullName evidence="7">GvpL/GvpF family gas vesicle protein</fullName>
    </recommendedName>
</protein>
<comment type="similarity">
    <text evidence="3">Belongs to the gas vesicle GvpF/GvpL family.</text>
</comment>
<dbReference type="PANTHER" id="PTHR36852">
    <property type="entry name" value="PROTEIN GVPL 2"/>
    <property type="match status" value="1"/>
</dbReference>
<organism evidence="5 6">
    <name type="scientific">Nocardioides marmoribigeumensis</name>
    <dbReference type="NCBI Taxonomy" id="433649"/>
    <lineage>
        <taxon>Bacteria</taxon>
        <taxon>Bacillati</taxon>
        <taxon>Actinomycetota</taxon>
        <taxon>Actinomycetes</taxon>
        <taxon>Propionibacteriales</taxon>
        <taxon>Nocardioidaceae</taxon>
        <taxon>Nocardioides</taxon>
    </lineage>
</organism>
<dbReference type="InterPro" id="IPR009430">
    <property type="entry name" value="GvpL/GvpF"/>
</dbReference>
<keyword evidence="1" id="KW-0304">Gas vesicle</keyword>
<name>A0ABU2BQ15_9ACTN</name>
<comment type="subcellular location">
    <subcellularLocation>
        <location evidence="2">Gas vesicle</location>
    </subcellularLocation>
</comment>
<evidence type="ECO:0000256" key="2">
    <source>
        <dbReference type="ARBA" id="ARBA00035108"/>
    </source>
</evidence>
<evidence type="ECO:0000256" key="1">
    <source>
        <dbReference type="ARBA" id="ARBA00022987"/>
    </source>
</evidence>
<keyword evidence="6" id="KW-1185">Reference proteome</keyword>
<accession>A0ABU2BQ15</accession>
<dbReference type="Proteomes" id="UP001183648">
    <property type="component" value="Unassembled WGS sequence"/>
</dbReference>
<sequence>MSEPGAYLFAVARGLDPAVLAGSEGLRSAPLRVVEDGDLQAVVCDVDLTEFGEAALTAHLEDLAWVEEVARRHNDVVWQTAQQATTAPARLVTIFAGDASVARMLADHRTHLAASLDAVDGCQEWSLKVYAAPAPAEPAPTAPAAGSSGSGAAYLQRKKQAAEQRRHSGEQAAQLAEAAYRTLGEHAVAARRLAPQDPRLTGRREPMVLNAAFLVPVSDAEDFQAAVSGLDFRGGVVTAELAGPWPAYSFATLERA</sequence>
<feature type="compositionally biased region" description="Basic and acidic residues" evidence="4">
    <location>
        <begin position="160"/>
        <end position="169"/>
    </location>
</feature>
<gene>
    <name evidence="5" type="ORF">J2S63_000278</name>
</gene>
<evidence type="ECO:0000256" key="4">
    <source>
        <dbReference type="SAM" id="MobiDB-lite"/>
    </source>
</evidence>
<evidence type="ECO:0000313" key="6">
    <source>
        <dbReference type="Proteomes" id="UP001183648"/>
    </source>
</evidence>
<evidence type="ECO:0000313" key="5">
    <source>
        <dbReference type="EMBL" id="MDR7360725.1"/>
    </source>
</evidence>
<evidence type="ECO:0008006" key="7">
    <source>
        <dbReference type="Google" id="ProtNLM"/>
    </source>
</evidence>
<proteinExistence type="inferred from homology"/>
<comment type="caution">
    <text evidence="5">The sequence shown here is derived from an EMBL/GenBank/DDBJ whole genome shotgun (WGS) entry which is preliminary data.</text>
</comment>
<feature type="compositionally biased region" description="Low complexity" evidence="4">
    <location>
        <begin position="142"/>
        <end position="153"/>
    </location>
</feature>
<reference evidence="5 6" key="1">
    <citation type="submission" date="2023-07" db="EMBL/GenBank/DDBJ databases">
        <title>Sequencing the genomes of 1000 actinobacteria strains.</title>
        <authorList>
            <person name="Klenk H.-P."/>
        </authorList>
    </citation>
    <scope>NUCLEOTIDE SEQUENCE [LARGE SCALE GENOMIC DNA]</scope>
    <source>
        <strain evidence="5 6">DSM 19426</strain>
    </source>
</reference>